<dbReference type="CDD" id="cd22191">
    <property type="entry name" value="DPBB_RlpA_EXP_N-like"/>
    <property type="match status" value="1"/>
</dbReference>
<feature type="chain" id="PRO_5002521649" description="RlpA-like protein double-psi beta-barrel domain-containing protein" evidence="2">
    <location>
        <begin position="19"/>
        <end position="165"/>
    </location>
</feature>
<protein>
    <recommendedName>
        <fullName evidence="5">RlpA-like protein double-psi beta-barrel domain-containing protein</fullName>
    </recommendedName>
</protein>
<evidence type="ECO:0000313" key="4">
    <source>
        <dbReference type="Proteomes" id="UP000242770"/>
    </source>
</evidence>
<evidence type="ECO:0000256" key="1">
    <source>
        <dbReference type="ARBA" id="ARBA00022729"/>
    </source>
</evidence>
<dbReference type="PANTHER" id="PTHR31836">
    <property type="match status" value="1"/>
</dbReference>
<keyword evidence="4" id="KW-1185">Reference proteome</keyword>
<dbReference type="Proteomes" id="UP000242770">
    <property type="component" value="Unassembled WGS sequence"/>
</dbReference>
<evidence type="ECO:0000313" key="3">
    <source>
        <dbReference type="EMBL" id="CDW94638.1"/>
    </source>
</evidence>
<proteinExistence type="predicted"/>
<feature type="signal peptide" evidence="2">
    <location>
        <begin position="1"/>
        <end position="18"/>
    </location>
</feature>
<dbReference type="STRING" id="49012.A0A0F7S6B0"/>
<dbReference type="PANTHER" id="PTHR31836:SF28">
    <property type="entry name" value="SRCR DOMAIN-CONTAINING PROTEIN-RELATED"/>
    <property type="match status" value="1"/>
</dbReference>
<reference evidence="4" key="1">
    <citation type="submission" date="2014-06" db="EMBL/GenBank/DDBJ databases">
        <authorList>
            <person name="Berkman P.J."/>
        </authorList>
    </citation>
    <scope>NUCLEOTIDE SEQUENCE [LARGE SCALE GENOMIC DNA]</scope>
</reference>
<name>A0A0F7S6B0_9BASI</name>
<dbReference type="AlphaFoldDB" id="A0A0F7S6B0"/>
<gene>
    <name evidence="3" type="primary">SSCI04170.1</name>
</gene>
<keyword evidence="1 2" id="KW-0732">Signal</keyword>
<dbReference type="InterPro" id="IPR036908">
    <property type="entry name" value="RlpA-like_sf"/>
</dbReference>
<dbReference type="SUPFAM" id="SSF50685">
    <property type="entry name" value="Barwin-like endoglucanases"/>
    <property type="match status" value="1"/>
</dbReference>
<sequence>MKAVAAIVLTFLVSTTLASSHASTTNHRRHHNHGPVTHEQALAKRATYSGMATWYDVGTGNAGACGQYLNPNDHVVALNQPMYGDLNQQSSWCGKTIVISNGIKTATARIEDACPTGGGNCFYGSLDMSVGLFTEFTGLGTGVFPITWWPAGEEEGQTTSPASRS</sequence>
<dbReference type="EMBL" id="CCFA01000240">
    <property type="protein sequence ID" value="CDW94638.1"/>
    <property type="molecule type" value="Genomic_DNA"/>
</dbReference>
<dbReference type="InterPro" id="IPR051477">
    <property type="entry name" value="Expansin_CellWall"/>
</dbReference>
<organism evidence="3 4">
    <name type="scientific">Sporisorium scitamineum</name>
    <dbReference type="NCBI Taxonomy" id="49012"/>
    <lineage>
        <taxon>Eukaryota</taxon>
        <taxon>Fungi</taxon>
        <taxon>Dikarya</taxon>
        <taxon>Basidiomycota</taxon>
        <taxon>Ustilaginomycotina</taxon>
        <taxon>Ustilaginomycetes</taxon>
        <taxon>Ustilaginales</taxon>
        <taxon>Ustilaginaceae</taxon>
        <taxon>Sporisorium</taxon>
    </lineage>
</organism>
<accession>A0A0F7S6B0</accession>
<evidence type="ECO:0000256" key="2">
    <source>
        <dbReference type="SAM" id="SignalP"/>
    </source>
</evidence>
<evidence type="ECO:0008006" key="5">
    <source>
        <dbReference type="Google" id="ProtNLM"/>
    </source>
</evidence>
<dbReference type="Gene3D" id="2.40.40.10">
    <property type="entry name" value="RlpA-like domain"/>
    <property type="match status" value="1"/>
</dbReference>